<comment type="similarity">
    <text evidence="1">Belongs to the synaptobrevin family.</text>
</comment>
<evidence type="ECO:0000259" key="9">
    <source>
        <dbReference type="PROSITE" id="PS50859"/>
    </source>
</evidence>
<dbReference type="Gene3D" id="1.20.5.110">
    <property type="match status" value="1"/>
</dbReference>
<dbReference type="InterPro" id="IPR010908">
    <property type="entry name" value="Longin_dom"/>
</dbReference>
<dbReference type="GO" id="GO:0006888">
    <property type="term" value="P:endoplasmic reticulum to Golgi vesicle-mediated transport"/>
    <property type="evidence" value="ECO:0007669"/>
    <property type="project" value="TreeGrafter"/>
</dbReference>
<evidence type="ECO:0000256" key="8">
    <source>
        <dbReference type="PROSITE-ProRule" id="PRU00290"/>
    </source>
</evidence>
<dbReference type="PANTHER" id="PTHR45806:SF1">
    <property type="entry name" value="SYNAPTOBREVIN HOMOLOG YKT6"/>
    <property type="match status" value="1"/>
</dbReference>
<feature type="domain" description="V-SNARE coiled-coil homology" evidence="10">
    <location>
        <begin position="210"/>
        <end position="263"/>
    </location>
</feature>
<dbReference type="InterPro" id="IPR011012">
    <property type="entry name" value="Longin-like_dom_sf"/>
</dbReference>
<evidence type="ECO:0000259" key="10">
    <source>
        <dbReference type="PROSITE" id="PS50892"/>
    </source>
</evidence>
<dbReference type="Proteomes" id="UP001054857">
    <property type="component" value="Unassembled WGS sequence"/>
</dbReference>
<dbReference type="AlphaFoldDB" id="A0AAD3HQ30"/>
<accession>A0AAD3HQ30</accession>
<keyword evidence="5" id="KW-0449">Lipoprotein</keyword>
<gene>
    <name evidence="11" type="ORF">Agub_g10962</name>
</gene>
<sequence>VNVRKIGVHVGIAGNYYTWGTGSLWLIVDPKLRVQDSLYRRVLDTSGSLHRHLNYYRRWDPLRSLLDRMKLVGVGLLVYKGDATPPTFIGMATDVSKFGYFQRGAVREGIMFIARTIAQRTQPGMRQTVKNEEYLCHVHVKDNGIAGVVVADGDYPTTAAFSVIGKVLDDFMQQQGQDNSWRALDADSTLANPLLEAALIKYQDHTQADKIAKIQKDLDETKIILHQTIDSVLKRGEKLDALVDKSNDLSLASQMFYKQARKT</sequence>
<evidence type="ECO:0000256" key="6">
    <source>
        <dbReference type="ARBA" id="ARBA00023289"/>
    </source>
</evidence>
<evidence type="ECO:0000256" key="3">
    <source>
        <dbReference type="ARBA" id="ARBA00023136"/>
    </source>
</evidence>
<protein>
    <submittedName>
        <fullName evidence="11">Uncharacterized protein</fullName>
    </submittedName>
</protein>
<feature type="non-terminal residue" evidence="11">
    <location>
        <position position="263"/>
    </location>
</feature>
<dbReference type="SUPFAM" id="SSF58038">
    <property type="entry name" value="SNARE fusion complex"/>
    <property type="match status" value="1"/>
</dbReference>
<reference evidence="11 12" key="1">
    <citation type="journal article" date="2021" name="Sci. Rep.">
        <title>Genome sequencing of the multicellular alga Astrephomene provides insights into convergent evolution of germ-soma differentiation.</title>
        <authorList>
            <person name="Yamashita S."/>
            <person name="Yamamoto K."/>
            <person name="Matsuzaki R."/>
            <person name="Suzuki S."/>
            <person name="Yamaguchi H."/>
            <person name="Hirooka S."/>
            <person name="Minakuchi Y."/>
            <person name="Miyagishima S."/>
            <person name="Kawachi M."/>
            <person name="Toyoda A."/>
            <person name="Nozaki H."/>
        </authorList>
    </citation>
    <scope>NUCLEOTIDE SEQUENCE [LARGE SCALE GENOMIC DNA]</scope>
    <source>
        <strain evidence="11 12">NIES-4017</strain>
    </source>
</reference>
<dbReference type="EMBL" id="BMAR01000027">
    <property type="protein sequence ID" value="GFR48948.1"/>
    <property type="molecule type" value="Genomic_DNA"/>
</dbReference>
<evidence type="ECO:0000256" key="1">
    <source>
        <dbReference type="ARBA" id="ARBA00008025"/>
    </source>
</evidence>
<keyword evidence="8" id="KW-0175">Coiled coil</keyword>
<feature type="non-terminal residue" evidence="11">
    <location>
        <position position="1"/>
    </location>
</feature>
<feature type="domain" description="Longin" evidence="9">
    <location>
        <begin position="77"/>
        <end position="176"/>
    </location>
</feature>
<dbReference type="GO" id="GO:0005484">
    <property type="term" value="F:SNAP receptor activity"/>
    <property type="evidence" value="ECO:0007669"/>
    <property type="project" value="TreeGrafter"/>
</dbReference>
<dbReference type="Pfam" id="PF00957">
    <property type="entry name" value="Synaptobrevin"/>
    <property type="match status" value="1"/>
</dbReference>
<keyword evidence="2" id="KW-0488">Methylation</keyword>
<keyword evidence="3" id="KW-0472">Membrane</keyword>
<dbReference type="CDD" id="cd14824">
    <property type="entry name" value="Longin"/>
    <property type="match status" value="1"/>
</dbReference>
<evidence type="ECO:0000256" key="4">
    <source>
        <dbReference type="ARBA" id="ARBA00023139"/>
    </source>
</evidence>
<proteinExistence type="inferred from homology"/>
<dbReference type="GO" id="GO:0005794">
    <property type="term" value="C:Golgi apparatus"/>
    <property type="evidence" value="ECO:0007669"/>
    <property type="project" value="TreeGrafter"/>
</dbReference>
<dbReference type="Pfam" id="PF13774">
    <property type="entry name" value="Longin"/>
    <property type="match status" value="1"/>
</dbReference>
<keyword evidence="6" id="KW-0636">Prenylation</keyword>
<evidence type="ECO:0000313" key="12">
    <source>
        <dbReference type="Proteomes" id="UP001054857"/>
    </source>
</evidence>
<evidence type="ECO:0000256" key="7">
    <source>
        <dbReference type="ARBA" id="ARBA00046278"/>
    </source>
</evidence>
<dbReference type="InterPro" id="IPR042855">
    <property type="entry name" value="V_SNARE_CC"/>
</dbReference>
<comment type="caution">
    <text evidence="11">The sequence shown here is derived from an EMBL/GenBank/DDBJ whole genome shotgun (WGS) entry which is preliminary data.</text>
</comment>
<dbReference type="Gene3D" id="3.30.450.50">
    <property type="entry name" value="Longin domain"/>
    <property type="match status" value="1"/>
</dbReference>
<dbReference type="SMART" id="SM01270">
    <property type="entry name" value="Longin"/>
    <property type="match status" value="1"/>
</dbReference>
<evidence type="ECO:0000256" key="2">
    <source>
        <dbReference type="ARBA" id="ARBA00022481"/>
    </source>
</evidence>
<keyword evidence="4" id="KW-0564">Palmitate</keyword>
<dbReference type="SUPFAM" id="SSF64356">
    <property type="entry name" value="SNARE-like"/>
    <property type="match status" value="1"/>
</dbReference>
<evidence type="ECO:0000256" key="5">
    <source>
        <dbReference type="ARBA" id="ARBA00023288"/>
    </source>
</evidence>
<dbReference type="PROSITE" id="PS50859">
    <property type="entry name" value="LONGIN"/>
    <property type="match status" value="1"/>
</dbReference>
<evidence type="ECO:0000313" key="11">
    <source>
        <dbReference type="EMBL" id="GFR48948.1"/>
    </source>
</evidence>
<keyword evidence="12" id="KW-1185">Reference proteome</keyword>
<comment type="subcellular location">
    <subcellularLocation>
        <location evidence="7">Endomembrane system</location>
        <topology evidence="7">Lipid-anchor</topology>
        <orientation evidence="7">Cytoplasmic side</orientation>
    </subcellularLocation>
</comment>
<dbReference type="PROSITE" id="PS50892">
    <property type="entry name" value="V_SNARE"/>
    <property type="match status" value="1"/>
</dbReference>
<dbReference type="PANTHER" id="PTHR45806">
    <property type="entry name" value="SYNAPTOBREVIN HOMOLOG YKT6"/>
    <property type="match status" value="1"/>
</dbReference>
<name>A0AAD3HQ30_9CHLO</name>
<organism evidence="11 12">
    <name type="scientific">Astrephomene gubernaculifera</name>
    <dbReference type="NCBI Taxonomy" id="47775"/>
    <lineage>
        <taxon>Eukaryota</taxon>
        <taxon>Viridiplantae</taxon>
        <taxon>Chlorophyta</taxon>
        <taxon>core chlorophytes</taxon>
        <taxon>Chlorophyceae</taxon>
        <taxon>CS clade</taxon>
        <taxon>Chlamydomonadales</taxon>
        <taxon>Astrephomenaceae</taxon>
        <taxon>Astrephomene</taxon>
    </lineage>
</organism>